<name>A0A7J7M1K3_9MAGN</name>
<dbReference type="OrthoDB" id="1733909at2759"/>
<reference evidence="3 4" key="1">
    <citation type="journal article" date="2020" name="IScience">
        <title>Genome Sequencing of the Endangered Kingdonia uniflora (Circaeasteraceae, Ranunculales) Reveals Potential Mechanisms of Evolutionary Specialization.</title>
        <authorList>
            <person name="Sun Y."/>
            <person name="Deng T."/>
            <person name="Zhang A."/>
            <person name="Moore M.J."/>
            <person name="Landis J.B."/>
            <person name="Lin N."/>
            <person name="Zhang H."/>
            <person name="Zhang X."/>
            <person name="Huang J."/>
            <person name="Zhang X."/>
            <person name="Sun H."/>
            <person name="Wang H."/>
        </authorList>
    </citation>
    <scope>NUCLEOTIDE SEQUENCE [LARGE SCALE GENOMIC DNA]</scope>
    <source>
        <strain evidence="3">TB1705</strain>
        <tissue evidence="3">Leaf</tissue>
    </source>
</reference>
<dbReference type="InterPro" id="IPR027413">
    <property type="entry name" value="GROEL-like_equatorial_sf"/>
</dbReference>
<dbReference type="InterPro" id="IPR027410">
    <property type="entry name" value="TCP-1-like_intermed_sf"/>
</dbReference>
<evidence type="ECO:0000313" key="4">
    <source>
        <dbReference type="Proteomes" id="UP000541444"/>
    </source>
</evidence>
<sequence length="317" mass="34075">MASTLNNISSTGSVVAPSSTIINKKLANTSLSSFGSISSISFMGRRQNAGSQRRCSSKVRVAKELYFNKNGLDTKKLQVELEDPVENISTKLVRQAVANTNDLAGDGTTTSVILAQGLIAKGVKVVTAGANLVQITRGIDKTTKALVAELKLMSKEVEDNELADVATVNASNNYEVGQMIPEAMSKVGRKGVVTLEEGKSSENNFYVVEGMQFDHGYIAPYFVTDSEKMTVKFENYKIAALKAPGFGECKSQFLNDSAILIGATVIRVEIGLCLDKAEKEVLGHAAKVVLTKEVTTIVGNGRTQDTVNKSFSYPKPY</sequence>
<dbReference type="Gene3D" id="3.50.7.10">
    <property type="entry name" value="GroEL"/>
    <property type="match status" value="2"/>
</dbReference>
<dbReference type="SUPFAM" id="SSF48592">
    <property type="entry name" value="GroEL equatorial domain-like"/>
    <property type="match status" value="1"/>
</dbReference>
<evidence type="ECO:0000256" key="1">
    <source>
        <dbReference type="ARBA" id="ARBA00006607"/>
    </source>
</evidence>
<accession>A0A7J7M1K3</accession>
<dbReference type="Pfam" id="PF00118">
    <property type="entry name" value="Cpn60_TCP1"/>
    <property type="match status" value="1"/>
</dbReference>
<dbReference type="Proteomes" id="UP000541444">
    <property type="component" value="Unassembled WGS sequence"/>
</dbReference>
<evidence type="ECO:0000313" key="3">
    <source>
        <dbReference type="EMBL" id="KAF6148658.1"/>
    </source>
</evidence>
<dbReference type="SUPFAM" id="SSF52029">
    <property type="entry name" value="GroEL apical domain-like"/>
    <property type="match status" value="1"/>
</dbReference>
<gene>
    <name evidence="3" type="ORF">GIB67_042617</name>
</gene>
<dbReference type="InterPro" id="IPR001844">
    <property type="entry name" value="Cpn60/GroEL"/>
</dbReference>
<keyword evidence="4" id="KW-1185">Reference proteome</keyword>
<comment type="similarity">
    <text evidence="1">Belongs to the chaperonin (HSP60) family.</text>
</comment>
<dbReference type="GO" id="GO:0042026">
    <property type="term" value="P:protein refolding"/>
    <property type="evidence" value="ECO:0007669"/>
    <property type="project" value="InterPro"/>
</dbReference>
<dbReference type="PANTHER" id="PTHR45633">
    <property type="entry name" value="60 KDA HEAT SHOCK PROTEIN, MITOCHONDRIAL"/>
    <property type="match status" value="1"/>
</dbReference>
<comment type="caution">
    <text evidence="3">The sequence shown here is derived from an EMBL/GenBank/DDBJ whole genome shotgun (WGS) entry which is preliminary data.</text>
</comment>
<keyword evidence="2" id="KW-0143">Chaperone</keyword>
<dbReference type="InterPro" id="IPR002423">
    <property type="entry name" value="Cpn60/GroEL/TCP-1"/>
</dbReference>
<dbReference type="GO" id="GO:0005524">
    <property type="term" value="F:ATP binding"/>
    <property type="evidence" value="ECO:0007669"/>
    <property type="project" value="InterPro"/>
</dbReference>
<dbReference type="InterPro" id="IPR027409">
    <property type="entry name" value="GroEL-like_apical_dom_sf"/>
</dbReference>
<dbReference type="EMBL" id="JACGCM010001844">
    <property type="protein sequence ID" value="KAF6148658.1"/>
    <property type="molecule type" value="Genomic_DNA"/>
</dbReference>
<evidence type="ECO:0000256" key="2">
    <source>
        <dbReference type="ARBA" id="ARBA00023186"/>
    </source>
</evidence>
<protein>
    <submittedName>
        <fullName evidence="3">Uncharacterized protein</fullName>
    </submittedName>
</protein>
<dbReference type="Gene3D" id="1.10.560.10">
    <property type="entry name" value="GroEL-like equatorial domain"/>
    <property type="match status" value="1"/>
</dbReference>
<proteinExistence type="inferred from homology"/>
<dbReference type="Gene3D" id="3.30.260.10">
    <property type="entry name" value="TCP-1-like chaperonin intermediate domain"/>
    <property type="match status" value="1"/>
</dbReference>
<organism evidence="3 4">
    <name type="scientific">Kingdonia uniflora</name>
    <dbReference type="NCBI Taxonomy" id="39325"/>
    <lineage>
        <taxon>Eukaryota</taxon>
        <taxon>Viridiplantae</taxon>
        <taxon>Streptophyta</taxon>
        <taxon>Embryophyta</taxon>
        <taxon>Tracheophyta</taxon>
        <taxon>Spermatophyta</taxon>
        <taxon>Magnoliopsida</taxon>
        <taxon>Ranunculales</taxon>
        <taxon>Circaeasteraceae</taxon>
        <taxon>Kingdonia</taxon>
    </lineage>
</organism>
<dbReference type="AlphaFoldDB" id="A0A7J7M1K3"/>
<dbReference type="GO" id="GO:0140662">
    <property type="term" value="F:ATP-dependent protein folding chaperone"/>
    <property type="evidence" value="ECO:0007669"/>
    <property type="project" value="InterPro"/>
</dbReference>